<dbReference type="EMBL" id="AAWS01000038">
    <property type="protein sequence ID" value="EAY26120.1"/>
    <property type="molecule type" value="Genomic_DNA"/>
</dbReference>
<proteinExistence type="predicted"/>
<dbReference type="AlphaFoldDB" id="A1ZU07"/>
<name>A1ZU07_MICM2</name>
<accession>A1ZU07</accession>
<comment type="caution">
    <text evidence="1">The sequence shown here is derived from an EMBL/GenBank/DDBJ whole genome shotgun (WGS) entry which is preliminary data.</text>
</comment>
<keyword evidence="2" id="KW-1185">Reference proteome</keyword>
<sequence length="44" mass="5170">MIKFERPKPPYLPDFQNLAGIKLPDSTALYCQTFKYKLQLDAHE</sequence>
<evidence type="ECO:0000313" key="2">
    <source>
        <dbReference type="Proteomes" id="UP000004095"/>
    </source>
</evidence>
<organism evidence="1 2">
    <name type="scientific">Microscilla marina ATCC 23134</name>
    <dbReference type="NCBI Taxonomy" id="313606"/>
    <lineage>
        <taxon>Bacteria</taxon>
        <taxon>Pseudomonadati</taxon>
        <taxon>Bacteroidota</taxon>
        <taxon>Cytophagia</taxon>
        <taxon>Cytophagales</taxon>
        <taxon>Microscillaceae</taxon>
        <taxon>Microscilla</taxon>
    </lineage>
</organism>
<protein>
    <submittedName>
        <fullName evidence="1">Uncharacterized protein</fullName>
    </submittedName>
</protein>
<reference evidence="1 2" key="1">
    <citation type="submission" date="2007-01" db="EMBL/GenBank/DDBJ databases">
        <authorList>
            <person name="Haygood M."/>
            <person name="Podell S."/>
            <person name="Anderson C."/>
            <person name="Hopkinson B."/>
            <person name="Roe K."/>
            <person name="Barbeau K."/>
            <person name="Gaasterland T."/>
            <person name="Ferriera S."/>
            <person name="Johnson J."/>
            <person name="Kravitz S."/>
            <person name="Beeson K."/>
            <person name="Sutton G."/>
            <person name="Rogers Y.-H."/>
            <person name="Friedman R."/>
            <person name="Frazier M."/>
            <person name="Venter J.C."/>
        </authorList>
    </citation>
    <scope>NUCLEOTIDE SEQUENCE [LARGE SCALE GENOMIC DNA]</scope>
    <source>
        <strain evidence="1 2">ATCC 23134</strain>
    </source>
</reference>
<evidence type="ECO:0000313" key="1">
    <source>
        <dbReference type="EMBL" id="EAY26120.1"/>
    </source>
</evidence>
<dbReference type="Proteomes" id="UP000004095">
    <property type="component" value="Unassembled WGS sequence"/>
</dbReference>
<gene>
    <name evidence="1" type="ORF">M23134_05993</name>
</gene>